<dbReference type="AlphaFoldDB" id="A0AAN8XKW5"/>
<dbReference type="Proteomes" id="UP001381693">
    <property type="component" value="Unassembled WGS sequence"/>
</dbReference>
<evidence type="ECO:0000313" key="2">
    <source>
        <dbReference type="Proteomes" id="UP001381693"/>
    </source>
</evidence>
<evidence type="ECO:0000313" key="1">
    <source>
        <dbReference type="EMBL" id="KAK7085382.1"/>
    </source>
</evidence>
<sequence>KSRVYAPLPLMEFDFFSAEEGGRLVGVGVEDEGVVVSTGSHTSLSQPGPKISLKMSIFVRLSSGFFRRLPKSHWLRLLGSSLKVFREPTKVVLNFYRKKNEFCK</sequence>
<protein>
    <submittedName>
        <fullName evidence="1">Uncharacterized protein</fullName>
    </submittedName>
</protein>
<comment type="caution">
    <text evidence="1">The sequence shown here is derived from an EMBL/GenBank/DDBJ whole genome shotgun (WGS) entry which is preliminary data.</text>
</comment>
<proteinExistence type="predicted"/>
<keyword evidence="2" id="KW-1185">Reference proteome</keyword>
<accession>A0AAN8XKW5</accession>
<name>A0AAN8XKW5_HALRR</name>
<organism evidence="1 2">
    <name type="scientific">Halocaridina rubra</name>
    <name type="common">Hawaiian red shrimp</name>
    <dbReference type="NCBI Taxonomy" id="373956"/>
    <lineage>
        <taxon>Eukaryota</taxon>
        <taxon>Metazoa</taxon>
        <taxon>Ecdysozoa</taxon>
        <taxon>Arthropoda</taxon>
        <taxon>Crustacea</taxon>
        <taxon>Multicrustacea</taxon>
        <taxon>Malacostraca</taxon>
        <taxon>Eumalacostraca</taxon>
        <taxon>Eucarida</taxon>
        <taxon>Decapoda</taxon>
        <taxon>Pleocyemata</taxon>
        <taxon>Caridea</taxon>
        <taxon>Atyoidea</taxon>
        <taxon>Atyidae</taxon>
        <taxon>Halocaridina</taxon>
    </lineage>
</organism>
<gene>
    <name evidence="1" type="ORF">SK128_023245</name>
</gene>
<dbReference type="EMBL" id="JAXCGZ010001072">
    <property type="protein sequence ID" value="KAK7085382.1"/>
    <property type="molecule type" value="Genomic_DNA"/>
</dbReference>
<reference evidence="1 2" key="1">
    <citation type="submission" date="2023-11" db="EMBL/GenBank/DDBJ databases">
        <title>Halocaridina rubra genome assembly.</title>
        <authorList>
            <person name="Smith C."/>
        </authorList>
    </citation>
    <scope>NUCLEOTIDE SEQUENCE [LARGE SCALE GENOMIC DNA]</scope>
    <source>
        <strain evidence="1">EP-1</strain>
        <tissue evidence="1">Whole</tissue>
    </source>
</reference>
<feature type="non-terminal residue" evidence="1">
    <location>
        <position position="1"/>
    </location>
</feature>